<evidence type="ECO:0000313" key="2">
    <source>
        <dbReference type="EMBL" id="KFM60243.1"/>
    </source>
</evidence>
<sequence>MKNAADEEVQLTGSMDLTVSEDGTWKTRGYSSRFGVTSIIGSETGKVIDRYSANCKGCKTAKGFRTIKSYLEWKCVHANVCAKNHSGS</sequence>
<dbReference type="Proteomes" id="UP000054359">
    <property type="component" value="Unassembled WGS sequence"/>
</dbReference>
<organism evidence="2 3">
    <name type="scientific">Stegodyphus mimosarum</name>
    <name type="common">African social velvet spider</name>
    <dbReference type="NCBI Taxonomy" id="407821"/>
    <lineage>
        <taxon>Eukaryota</taxon>
        <taxon>Metazoa</taxon>
        <taxon>Ecdysozoa</taxon>
        <taxon>Arthropoda</taxon>
        <taxon>Chelicerata</taxon>
        <taxon>Arachnida</taxon>
        <taxon>Araneae</taxon>
        <taxon>Araneomorphae</taxon>
        <taxon>Entelegynae</taxon>
        <taxon>Eresoidea</taxon>
        <taxon>Eresidae</taxon>
        <taxon>Stegodyphus</taxon>
    </lineage>
</organism>
<dbReference type="OrthoDB" id="6154036at2759"/>
<dbReference type="EMBL" id="KK113454">
    <property type="protein sequence ID" value="KFM60243.1"/>
    <property type="molecule type" value="Genomic_DNA"/>
</dbReference>
<keyword evidence="3" id="KW-1185">Reference proteome</keyword>
<reference evidence="2 3" key="1">
    <citation type="submission" date="2013-11" db="EMBL/GenBank/DDBJ databases">
        <title>Genome sequencing of Stegodyphus mimosarum.</title>
        <authorList>
            <person name="Bechsgaard J."/>
        </authorList>
    </citation>
    <scope>NUCLEOTIDE SEQUENCE [LARGE SCALE GENOMIC DNA]</scope>
</reference>
<protein>
    <recommendedName>
        <fullName evidence="1">Mutator-like transposase domain-containing protein</fullName>
    </recommendedName>
</protein>
<dbReference type="AlphaFoldDB" id="A0A087T554"/>
<evidence type="ECO:0000259" key="1">
    <source>
        <dbReference type="Pfam" id="PF20700"/>
    </source>
</evidence>
<dbReference type="InterPro" id="IPR049012">
    <property type="entry name" value="Mutator_transp_dom"/>
</dbReference>
<gene>
    <name evidence="2" type="ORF">X975_12780</name>
</gene>
<evidence type="ECO:0000313" key="3">
    <source>
        <dbReference type="Proteomes" id="UP000054359"/>
    </source>
</evidence>
<accession>A0A087T554</accession>
<dbReference type="Pfam" id="PF20700">
    <property type="entry name" value="Mutator"/>
    <property type="match status" value="1"/>
</dbReference>
<name>A0A087T554_STEMI</name>
<feature type="domain" description="Mutator-like transposase" evidence="1">
    <location>
        <begin position="7"/>
        <end position="88"/>
    </location>
</feature>
<proteinExistence type="predicted"/>
<dbReference type="OMA" id="HEENCTI"/>
<feature type="non-terminal residue" evidence="2">
    <location>
        <position position="88"/>
    </location>
</feature>